<reference evidence="2 3" key="1">
    <citation type="submission" date="2019-03" db="EMBL/GenBank/DDBJ databases">
        <authorList>
            <person name="Gonzalez-Pimentel J.L."/>
        </authorList>
    </citation>
    <scope>NUCLEOTIDE SEQUENCE [LARGE SCALE GENOMIC DNA]</scope>
    <source>
        <strain evidence="2 3">JCM 31289</strain>
    </source>
</reference>
<dbReference type="InterPro" id="IPR002938">
    <property type="entry name" value="FAD-bd"/>
</dbReference>
<accession>A0A4Z0H7I7</accession>
<dbReference type="GO" id="GO:0071949">
    <property type="term" value="F:FAD binding"/>
    <property type="evidence" value="ECO:0007669"/>
    <property type="project" value="InterPro"/>
</dbReference>
<dbReference type="EMBL" id="SRID01000186">
    <property type="protein sequence ID" value="TGB05576.1"/>
    <property type="molecule type" value="Genomic_DNA"/>
</dbReference>
<dbReference type="OrthoDB" id="9790035at2"/>
<organism evidence="2 3">
    <name type="scientific">Streptomyces palmae</name>
    <dbReference type="NCBI Taxonomy" id="1701085"/>
    <lineage>
        <taxon>Bacteria</taxon>
        <taxon>Bacillati</taxon>
        <taxon>Actinomycetota</taxon>
        <taxon>Actinomycetes</taxon>
        <taxon>Kitasatosporales</taxon>
        <taxon>Streptomycetaceae</taxon>
        <taxon>Streptomyces</taxon>
    </lineage>
</organism>
<name>A0A4Z0H7I7_9ACTN</name>
<keyword evidence="3" id="KW-1185">Reference proteome</keyword>
<evidence type="ECO:0000313" key="2">
    <source>
        <dbReference type="EMBL" id="TGB05576.1"/>
    </source>
</evidence>
<dbReference type="PANTHER" id="PTHR43422">
    <property type="entry name" value="THIAMINE THIAZOLE SYNTHASE"/>
    <property type="match status" value="1"/>
</dbReference>
<proteinExistence type="predicted"/>
<dbReference type="Pfam" id="PF01494">
    <property type="entry name" value="FAD_binding_3"/>
    <property type="match status" value="1"/>
</dbReference>
<dbReference type="SUPFAM" id="SSF51905">
    <property type="entry name" value="FAD/NAD(P)-binding domain"/>
    <property type="match status" value="1"/>
</dbReference>
<evidence type="ECO:0000313" key="3">
    <source>
        <dbReference type="Proteomes" id="UP000297948"/>
    </source>
</evidence>
<dbReference type="Proteomes" id="UP000297948">
    <property type="component" value="Unassembled WGS sequence"/>
</dbReference>
<sequence>MTRPTRAIVLGGGWAGMLTAHVLTRHMESVTVVERDVLPDGPRHRKGQPQARHVHILWSSGARIVEDLLPGTGDRLLAAGARSIGFHSDLVTLTASGWQYRFPATQFAVMCTRPLLDWVVREPILAAGRIELRERTEAVELVGDRTRVTGVRVREVPGGEPELLEADLVVDATGRASRLGPWLSALGLPAVPEDVVDAGIAYATRLYQAPEGATTGFPAVNVAADHLTKQPGRFGVVYPVEDGRWMVTLSCTRGADLPTREEDFASFAQRLRHPIVSDLIGVAEPLGPVFGSHAGANRRLYPERMAEWPEGLLITGDSLAAFNPIYGHGMSAAARGAAALDQELRRAGIGSAGTRRIQRALSEVVDDPWIMAGLKDIAYVNCRNLSKDPRLTGPDTAERLKFSDFISNKSIRSPQVCEIVTSVLSLDAPQTAMGSTRFLSLLMKDTSHPDLAEPPFRPGELELVGLTSPSPAGRGVLD</sequence>
<gene>
    <name evidence="2" type="ORF">E4099_19280</name>
</gene>
<dbReference type="RefSeq" id="WP_135340344.1">
    <property type="nucleotide sequence ID" value="NZ_JBHLTX010000064.1"/>
</dbReference>
<dbReference type="InterPro" id="IPR036188">
    <property type="entry name" value="FAD/NAD-bd_sf"/>
</dbReference>
<evidence type="ECO:0000259" key="1">
    <source>
        <dbReference type="Pfam" id="PF01494"/>
    </source>
</evidence>
<dbReference type="PANTHER" id="PTHR43422:SF3">
    <property type="entry name" value="THIAMINE THIAZOLE SYNTHASE"/>
    <property type="match status" value="1"/>
</dbReference>
<feature type="domain" description="FAD-binding" evidence="1">
    <location>
        <begin position="5"/>
        <end position="360"/>
    </location>
</feature>
<dbReference type="Gene3D" id="3.50.50.60">
    <property type="entry name" value="FAD/NAD(P)-binding domain"/>
    <property type="match status" value="1"/>
</dbReference>
<protein>
    <submittedName>
        <fullName evidence="2">Epoxidase</fullName>
    </submittedName>
</protein>
<dbReference type="AlphaFoldDB" id="A0A4Z0H7I7"/>
<comment type="caution">
    <text evidence="2">The sequence shown here is derived from an EMBL/GenBank/DDBJ whole genome shotgun (WGS) entry which is preliminary data.</text>
</comment>